<evidence type="ECO:0000313" key="12">
    <source>
        <dbReference type="Proteomes" id="UP001151529"/>
    </source>
</evidence>
<dbReference type="InterPro" id="IPR000629">
    <property type="entry name" value="RNA-helicase_DEAD-box_CS"/>
</dbReference>
<feature type="compositionally biased region" description="Gly residues" evidence="8">
    <location>
        <begin position="21"/>
        <end position="33"/>
    </location>
</feature>
<feature type="domain" description="Helicase ATP-binding" evidence="9">
    <location>
        <begin position="147"/>
        <end position="322"/>
    </location>
</feature>
<dbReference type="PROSITE" id="PS51194">
    <property type="entry name" value="HELICASE_CTER"/>
    <property type="match status" value="1"/>
</dbReference>
<dbReference type="Proteomes" id="UP001151529">
    <property type="component" value="Chromosome 3"/>
</dbReference>
<dbReference type="GO" id="GO:0016787">
    <property type="term" value="F:hydrolase activity"/>
    <property type="evidence" value="ECO:0007669"/>
    <property type="project" value="UniProtKB-KW"/>
</dbReference>
<evidence type="ECO:0000256" key="2">
    <source>
        <dbReference type="ARBA" id="ARBA00022741"/>
    </source>
</evidence>
<comment type="caution">
    <text evidence="11">The sequence shown here is derived from an EMBL/GenBank/DDBJ whole genome shotgun (WGS) entry which is preliminary data.</text>
</comment>
<dbReference type="SMART" id="SM00490">
    <property type="entry name" value="HELICc"/>
    <property type="match status" value="1"/>
</dbReference>
<dbReference type="AlphaFoldDB" id="A0A9Q0T7M5"/>
<reference evidence="11" key="1">
    <citation type="submission" date="2022-11" db="EMBL/GenBank/DDBJ databases">
        <authorList>
            <person name="Hyden B.L."/>
            <person name="Feng K."/>
            <person name="Yates T."/>
            <person name="Jawdy S."/>
            <person name="Smart L.B."/>
            <person name="Muchero W."/>
        </authorList>
    </citation>
    <scope>NUCLEOTIDE SEQUENCE</scope>
    <source>
        <tissue evidence="11">Shoot tip</tissue>
    </source>
</reference>
<comment type="similarity">
    <text evidence="7">Belongs to the DEAD box helicase family.</text>
</comment>
<keyword evidence="5 7" id="KW-0067">ATP-binding</keyword>
<evidence type="ECO:0000256" key="1">
    <source>
        <dbReference type="ARBA" id="ARBA00012552"/>
    </source>
</evidence>
<dbReference type="InterPro" id="IPR027417">
    <property type="entry name" value="P-loop_NTPase"/>
</dbReference>
<feature type="domain" description="Helicase C-terminal" evidence="10">
    <location>
        <begin position="350"/>
        <end position="513"/>
    </location>
</feature>
<dbReference type="CDD" id="cd17966">
    <property type="entry name" value="DEADc_DDX5_DDX17"/>
    <property type="match status" value="1"/>
</dbReference>
<evidence type="ECO:0000259" key="9">
    <source>
        <dbReference type="PROSITE" id="PS51192"/>
    </source>
</evidence>
<gene>
    <name evidence="11" type="ORF">OIU85_030194</name>
</gene>
<dbReference type="PROSITE" id="PS00039">
    <property type="entry name" value="DEAD_ATP_HELICASE"/>
    <property type="match status" value="1"/>
</dbReference>
<protein>
    <recommendedName>
        <fullName evidence="1">RNA helicase</fullName>
        <ecNumber evidence="1">3.6.4.13</ecNumber>
    </recommendedName>
</protein>
<dbReference type="PROSITE" id="PS51192">
    <property type="entry name" value="HELICASE_ATP_BIND_1"/>
    <property type="match status" value="1"/>
</dbReference>
<dbReference type="SMART" id="SM00487">
    <property type="entry name" value="DEXDc"/>
    <property type="match status" value="1"/>
</dbReference>
<evidence type="ECO:0000256" key="8">
    <source>
        <dbReference type="SAM" id="MobiDB-lite"/>
    </source>
</evidence>
<dbReference type="InterPro" id="IPR011545">
    <property type="entry name" value="DEAD/DEAH_box_helicase_dom"/>
</dbReference>
<evidence type="ECO:0000256" key="4">
    <source>
        <dbReference type="ARBA" id="ARBA00022806"/>
    </source>
</evidence>
<dbReference type="GO" id="GO:0003723">
    <property type="term" value="F:RNA binding"/>
    <property type="evidence" value="ECO:0007669"/>
    <property type="project" value="UniProtKB-KW"/>
</dbReference>
<sequence length="522" mass="57731">MSRYDSRSGDPTSYRDRKSGSGFGGASSYGGGSARPSSERREYVRGDSPAKSDLDGLTPFEKNFHVESPAVAAMSEREVEEYRQRREITVDGRDIPKPVKSFHDVGFPGTAGFEMNFKFCLSNPYYVLQEISKAGFTEPTPIQAQGWPMAMKGRDLIGIAETGSGKTLAYLLPAIVHVNAQPFLAPGDGPIVLVLAPTRELAVQIQQEAAKFGASSRIKNTCIYGGVPKGPQVRDLQKGVEIVIATPGRLIDMMESHHTNLRRVTYLVLDEADRMLDMGFEPQIRKIVSQIRPDRQTLYWSATWPKEVEQLARQSLYNPYKVIIGSPDLKANHAIRQHVDIVSENQKYNKLVKLLEDIMDGSRILIFMDTKKGCDQITRQLRMDGWPALSIHGDKSQAERDWVLSEFKAGKSPIMTATDVAARGLEFCGGTDLSLGFARELYMDVKDVKYVINYDFPGSLEDYVHRIGRTGRAGAKGTAYTFFTAGNARFAKELVSILEEAGQKVSPELTAMARGAPSLLSG</sequence>
<name>A0A9Q0T7M5_SALVM</name>
<dbReference type="Pfam" id="PF00271">
    <property type="entry name" value="Helicase_C"/>
    <property type="match status" value="2"/>
</dbReference>
<dbReference type="SUPFAM" id="SSF52540">
    <property type="entry name" value="P-loop containing nucleoside triphosphate hydrolases"/>
    <property type="match status" value="2"/>
</dbReference>
<dbReference type="CDD" id="cd18787">
    <property type="entry name" value="SF2_C_DEAD"/>
    <property type="match status" value="1"/>
</dbReference>
<feature type="compositionally biased region" description="Basic and acidic residues" evidence="8">
    <location>
        <begin position="1"/>
        <end position="19"/>
    </location>
</feature>
<feature type="compositionally biased region" description="Basic and acidic residues" evidence="8">
    <location>
        <begin position="37"/>
        <end position="54"/>
    </location>
</feature>
<dbReference type="Gene3D" id="3.40.50.300">
    <property type="entry name" value="P-loop containing nucleotide triphosphate hydrolases"/>
    <property type="match status" value="2"/>
</dbReference>
<evidence type="ECO:0000313" key="11">
    <source>
        <dbReference type="EMBL" id="KAJ6704359.1"/>
    </source>
</evidence>
<dbReference type="FunFam" id="3.40.50.300:FF:000079">
    <property type="entry name" value="probable ATP-dependent RNA helicase DDX17"/>
    <property type="match status" value="1"/>
</dbReference>
<dbReference type="OrthoDB" id="196131at2759"/>
<feature type="region of interest" description="Disordered" evidence="8">
    <location>
        <begin position="1"/>
        <end position="59"/>
    </location>
</feature>
<accession>A0A9Q0T7M5</accession>
<keyword evidence="2 7" id="KW-0547">Nucleotide-binding</keyword>
<dbReference type="InterPro" id="IPR001650">
    <property type="entry name" value="Helicase_C-like"/>
</dbReference>
<dbReference type="GO" id="GO:0005524">
    <property type="term" value="F:ATP binding"/>
    <property type="evidence" value="ECO:0007669"/>
    <property type="project" value="UniProtKB-KW"/>
</dbReference>
<evidence type="ECO:0000256" key="7">
    <source>
        <dbReference type="RuleBase" id="RU000492"/>
    </source>
</evidence>
<dbReference type="GO" id="GO:0003724">
    <property type="term" value="F:RNA helicase activity"/>
    <property type="evidence" value="ECO:0007669"/>
    <property type="project" value="UniProtKB-EC"/>
</dbReference>
<evidence type="ECO:0000256" key="5">
    <source>
        <dbReference type="ARBA" id="ARBA00022840"/>
    </source>
</evidence>
<evidence type="ECO:0000256" key="6">
    <source>
        <dbReference type="ARBA" id="ARBA00022884"/>
    </source>
</evidence>
<evidence type="ECO:0000256" key="3">
    <source>
        <dbReference type="ARBA" id="ARBA00022801"/>
    </source>
</evidence>
<dbReference type="InterPro" id="IPR014001">
    <property type="entry name" value="Helicase_ATP-bd"/>
</dbReference>
<dbReference type="EMBL" id="JAPFFL010000009">
    <property type="protein sequence ID" value="KAJ6704359.1"/>
    <property type="molecule type" value="Genomic_DNA"/>
</dbReference>
<organism evidence="11 12">
    <name type="scientific">Salix viminalis</name>
    <name type="common">Common osier</name>
    <name type="synonym">Basket willow</name>
    <dbReference type="NCBI Taxonomy" id="40686"/>
    <lineage>
        <taxon>Eukaryota</taxon>
        <taxon>Viridiplantae</taxon>
        <taxon>Streptophyta</taxon>
        <taxon>Embryophyta</taxon>
        <taxon>Tracheophyta</taxon>
        <taxon>Spermatophyta</taxon>
        <taxon>Magnoliopsida</taxon>
        <taxon>eudicotyledons</taxon>
        <taxon>Gunneridae</taxon>
        <taxon>Pentapetalae</taxon>
        <taxon>rosids</taxon>
        <taxon>fabids</taxon>
        <taxon>Malpighiales</taxon>
        <taxon>Salicaceae</taxon>
        <taxon>Saliceae</taxon>
        <taxon>Salix</taxon>
    </lineage>
</organism>
<evidence type="ECO:0000259" key="10">
    <source>
        <dbReference type="PROSITE" id="PS51194"/>
    </source>
</evidence>
<keyword evidence="6" id="KW-0694">RNA-binding</keyword>
<reference evidence="11" key="2">
    <citation type="journal article" date="2023" name="Int. J. Mol. Sci.">
        <title>De Novo Assembly and Annotation of 11 Diverse Shrub Willow (Salix) Genomes Reveals Novel Gene Organization in Sex-Linked Regions.</title>
        <authorList>
            <person name="Hyden B."/>
            <person name="Feng K."/>
            <person name="Yates T.B."/>
            <person name="Jawdy S."/>
            <person name="Cereghino C."/>
            <person name="Smart L.B."/>
            <person name="Muchero W."/>
        </authorList>
    </citation>
    <scope>NUCLEOTIDE SEQUENCE [LARGE SCALE GENOMIC DNA]</scope>
    <source>
        <tissue evidence="11">Shoot tip</tissue>
    </source>
</reference>
<keyword evidence="12" id="KW-1185">Reference proteome</keyword>
<dbReference type="Pfam" id="PF00270">
    <property type="entry name" value="DEAD"/>
    <property type="match status" value="1"/>
</dbReference>
<proteinExistence type="inferred from homology"/>
<keyword evidence="3 7" id="KW-0378">Hydrolase</keyword>
<keyword evidence="4 7" id="KW-0347">Helicase</keyword>
<dbReference type="PANTHER" id="PTHR47958">
    <property type="entry name" value="ATP-DEPENDENT RNA HELICASE DBP3"/>
    <property type="match status" value="1"/>
</dbReference>
<dbReference type="EC" id="3.6.4.13" evidence="1"/>